<dbReference type="EC" id="2.7.10.2" evidence="5"/>
<dbReference type="InterPro" id="IPR005702">
    <property type="entry name" value="Wzc-like_C"/>
</dbReference>
<evidence type="ECO:0000256" key="4">
    <source>
        <dbReference type="ARBA" id="ARBA00008883"/>
    </source>
</evidence>
<comment type="catalytic activity">
    <reaction evidence="16">
        <text>L-tyrosyl-[protein] + ATP = O-phospho-L-tyrosyl-[protein] + ADP + H(+)</text>
        <dbReference type="Rhea" id="RHEA:10596"/>
        <dbReference type="Rhea" id="RHEA-COMP:10136"/>
        <dbReference type="Rhea" id="RHEA-COMP:20101"/>
        <dbReference type="ChEBI" id="CHEBI:15378"/>
        <dbReference type="ChEBI" id="CHEBI:30616"/>
        <dbReference type="ChEBI" id="CHEBI:46858"/>
        <dbReference type="ChEBI" id="CHEBI:61978"/>
        <dbReference type="ChEBI" id="CHEBI:456216"/>
        <dbReference type="EC" id="2.7.10.2"/>
    </reaction>
</comment>
<evidence type="ECO:0000256" key="3">
    <source>
        <dbReference type="ARBA" id="ARBA00007316"/>
    </source>
</evidence>
<dbReference type="OrthoDB" id="9812433at2"/>
<keyword evidence="14 18" id="KW-0472">Membrane</keyword>
<dbReference type="FunFam" id="3.40.50.300:FF:000527">
    <property type="entry name" value="Tyrosine-protein kinase etk"/>
    <property type="match status" value="1"/>
</dbReference>
<keyword evidence="22" id="KW-1185">Reference proteome</keyword>
<dbReference type="SUPFAM" id="SSF52540">
    <property type="entry name" value="P-loop containing nucleoside triphosphate hydrolases"/>
    <property type="match status" value="1"/>
</dbReference>
<comment type="caution">
    <text evidence="21">The sequence shown here is derived from an EMBL/GenBank/DDBJ whole genome shotgun (WGS) entry which is preliminary data.</text>
</comment>
<dbReference type="Gene3D" id="3.40.50.300">
    <property type="entry name" value="P-loop containing nucleotide triphosphate hydrolases"/>
    <property type="match status" value="1"/>
</dbReference>
<dbReference type="Proteomes" id="UP000256486">
    <property type="component" value="Unassembled WGS sequence"/>
</dbReference>
<dbReference type="GO" id="GO:0004715">
    <property type="term" value="F:non-membrane spanning protein tyrosine kinase activity"/>
    <property type="evidence" value="ECO:0007669"/>
    <property type="project" value="UniProtKB-EC"/>
</dbReference>
<evidence type="ECO:0000259" key="19">
    <source>
        <dbReference type="Pfam" id="PF02706"/>
    </source>
</evidence>
<proteinExistence type="inferred from homology"/>
<sequence length="499" mass="53210">MQLQDILRVLQRSWILIVGLTVLGLLAAGAALAVTAPQYQSTSRLFVSTQATDNASNALQGSTYTQNRMISYSHLVVQPIVLDPVIAALGLDLTADQLASHVSADVITDSLILEVTVTEPSAQQSADIANAIATQLVTTITTQIEDPGDGTKPLIAVSIIADASVATSPTSPLPWLYLLVGGVGGLLLSVGLAFLIAGFDNRVRSIDDLKRLTDLPVLGHFPRQNTAREKPLLLADDMMSQRAESFRALRTNLQYFDLATTNQVLLFTSSIPGEGKTTTSLNLAITLAQTGKRVIYIECDLRRPKSAKYLNIEGAVGLSDVLVSRVALDDVLQAGVVETLTILPAGSLPPNPSELLGSEQFASLLSSMRLLYDYVILDAPPLLAVTDAAILSRESDGVIVVVGTSLVNRQQVETSIDILTQVDAHVLGVAANFLPRRGVDAYSYYTYGYVALSAVRDARVPGAADRSDDPSAAPADDRISDVAHATRRAATSAERLTRR</sequence>
<comment type="similarity">
    <text evidence="3">Belongs to the CpsD/CapB family.</text>
</comment>
<evidence type="ECO:0000256" key="6">
    <source>
        <dbReference type="ARBA" id="ARBA00022475"/>
    </source>
</evidence>
<keyword evidence="10" id="KW-0547">Nucleotide-binding</keyword>
<keyword evidence="9 18" id="KW-0812">Transmembrane</keyword>
<evidence type="ECO:0000259" key="20">
    <source>
        <dbReference type="Pfam" id="PF13614"/>
    </source>
</evidence>
<evidence type="ECO:0000256" key="1">
    <source>
        <dbReference type="ARBA" id="ARBA00004429"/>
    </source>
</evidence>
<evidence type="ECO:0000256" key="10">
    <source>
        <dbReference type="ARBA" id="ARBA00022741"/>
    </source>
</evidence>
<evidence type="ECO:0000256" key="12">
    <source>
        <dbReference type="ARBA" id="ARBA00022840"/>
    </source>
</evidence>
<evidence type="ECO:0000256" key="13">
    <source>
        <dbReference type="ARBA" id="ARBA00022989"/>
    </source>
</evidence>
<keyword evidence="12" id="KW-0067">ATP-binding</keyword>
<comment type="similarity">
    <text evidence="4">Belongs to the etk/wzc family.</text>
</comment>
<reference evidence="21 22" key="1">
    <citation type="submission" date="2017-04" db="EMBL/GenBank/DDBJ databases">
        <title>Comparative genome analysis of Subtercola boreus.</title>
        <authorList>
            <person name="Cho Y.-J."/>
            <person name="Cho A."/>
            <person name="Kim O.-S."/>
            <person name="Lee J.-I."/>
        </authorList>
    </citation>
    <scope>NUCLEOTIDE SEQUENCE [LARGE SCALE GENOMIC DNA]</scope>
    <source>
        <strain evidence="21 22">K300</strain>
    </source>
</reference>
<dbReference type="AlphaFoldDB" id="A0A3E0VF83"/>
<feature type="region of interest" description="Disordered" evidence="17">
    <location>
        <begin position="463"/>
        <end position="499"/>
    </location>
</feature>
<feature type="transmembrane region" description="Helical" evidence="18">
    <location>
        <begin position="175"/>
        <end position="197"/>
    </location>
</feature>
<evidence type="ECO:0000256" key="9">
    <source>
        <dbReference type="ARBA" id="ARBA00022692"/>
    </source>
</evidence>
<evidence type="ECO:0000256" key="7">
    <source>
        <dbReference type="ARBA" id="ARBA00022519"/>
    </source>
</evidence>
<dbReference type="Pfam" id="PF13614">
    <property type="entry name" value="AAA_31"/>
    <property type="match status" value="1"/>
</dbReference>
<dbReference type="GO" id="GO:0005524">
    <property type="term" value="F:ATP binding"/>
    <property type="evidence" value="ECO:0007669"/>
    <property type="project" value="UniProtKB-KW"/>
</dbReference>
<keyword evidence="8" id="KW-0808">Transferase</keyword>
<dbReference type="NCBIfam" id="TIGR01007">
    <property type="entry name" value="eps_fam"/>
    <property type="match status" value="1"/>
</dbReference>
<feature type="domain" description="AAA" evidence="20">
    <location>
        <begin position="273"/>
        <end position="419"/>
    </location>
</feature>
<evidence type="ECO:0000256" key="5">
    <source>
        <dbReference type="ARBA" id="ARBA00011903"/>
    </source>
</evidence>
<name>A0A3E0VF83_9MICO</name>
<evidence type="ECO:0000313" key="22">
    <source>
        <dbReference type="Proteomes" id="UP000256486"/>
    </source>
</evidence>
<dbReference type="GO" id="GO:0042802">
    <property type="term" value="F:identical protein binding"/>
    <property type="evidence" value="ECO:0007669"/>
    <property type="project" value="UniProtKB-ARBA"/>
</dbReference>
<evidence type="ECO:0000256" key="14">
    <source>
        <dbReference type="ARBA" id="ARBA00023136"/>
    </source>
</evidence>
<dbReference type="PANTHER" id="PTHR32309:SF13">
    <property type="entry name" value="FERRIC ENTEROBACTIN TRANSPORT PROTEIN FEPE"/>
    <property type="match status" value="1"/>
</dbReference>
<gene>
    <name evidence="21" type="ORF">B7R54_03085</name>
</gene>
<keyword evidence="6" id="KW-1003">Cell membrane</keyword>
<evidence type="ECO:0000313" key="21">
    <source>
        <dbReference type="EMBL" id="RFA08319.1"/>
    </source>
</evidence>
<dbReference type="RefSeq" id="WP_116413730.1">
    <property type="nucleotide sequence ID" value="NZ_NBWZ01000001.1"/>
</dbReference>
<dbReference type="InterPro" id="IPR025669">
    <property type="entry name" value="AAA_dom"/>
</dbReference>
<keyword evidence="13 18" id="KW-1133">Transmembrane helix</keyword>
<dbReference type="PANTHER" id="PTHR32309">
    <property type="entry name" value="TYROSINE-PROTEIN KINASE"/>
    <property type="match status" value="1"/>
</dbReference>
<keyword evidence="7" id="KW-0997">Cell inner membrane</keyword>
<dbReference type="GO" id="GO:0005886">
    <property type="term" value="C:plasma membrane"/>
    <property type="evidence" value="ECO:0007669"/>
    <property type="project" value="UniProtKB-SubCell"/>
</dbReference>
<dbReference type="EMBL" id="NBWZ01000001">
    <property type="protein sequence ID" value="RFA08319.1"/>
    <property type="molecule type" value="Genomic_DNA"/>
</dbReference>
<comment type="subcellular location">
    <subcellularLocation>
        <location evidence="1">Cell inner membrane</location>
        <topology evidence="1">Multi-pass membrane protein</topology>
    </subcellularLocation>
</comment>
<evidence type="ECO:0000256" key="11">
    <source>
        <dbReference type="ARBA" id="ARBA00022777"/>
    </source>
</evidence>
<evidence type="ECO:0000256" key="2">
    <source>
        <dbReference type="ARBA" id="ARBA00006683"/>
    </source>
</evidence>
<evidence type="ECO:0000256" key="8">
    <source>
        <dbReference type="ARBA" id="ARBA00022679"/>
    </source>
</evidence>
<dbReference type="Pfam" id="PF02706">
    <property type="entry name" value="Wzz"/>
    <property type="match status" value="1"/>
</dbReference>
<organism evidence="21 22">
    <name type="scientific">Subtercola boreus</name>
    <dbReference type="NCBI Taxonomy" id="120213"/>
    <lineage>
        <taxon>Bacteria</taxon>
        <taxon>Bacillati</taxon>
        <taxon>Actinomycetota</taxon>
        <taxon>Actinomycetes</taxon>
        <taxon>Micrococcales</taxon>
        <taxon>Microbacteriaceae</taxon>
        <taxon>Subtercola</taxon>
    </lineage>
</organism>
<dbReference type="InterPro" id="IPR003856">
    <property type="entry name" value="LPS_length_determ_N"/>
</dbReference>
<feature type="compositionally biased region" description="Basic and acidic residues" evidence="17">
    <location>
        <begin position="465"/>
        <end position="481"/>
    </location>
</feature>
<accession>A0A3E0VF83</accession>
<dbReference type="InterPro" id="IPR027417">
    <property type="entry name" value="P-loop_NTPase"/>
</dbReference>
<comment type="similarity">
    <text evidence="2">Belongs to the CpsC/CapA family.</text>
</comment>
<evidence type="ECO:0000256" key="15">
    <source>
        <dbReference type="ARBA" id="ARBA00023137"/>
    </source>
</evidence>
<evidence type="ECO:0000256" key="16">
    <source>
        <dbReference type="ARBA" id="ARBA00051245"/>
    </source>
</evidence>
<dbReference type="InterPro" id="IPR050445">
    <property type="entry name" value="Bact_polysacc_biosynth/exp"/>
</dbReference>
<evidence type="ECO:0000256" key="18">
    <source>
        <dbReference type="SAM" id="Phobius"/>
    </source>
</evidence>
<protein>
    <recommendedName>
        <fullName evidence="5">non-specific protein-tyrosine kinase</fullName>
        <ecNumber evidence="5">2.7.10.2</ecNumber>
    </recommendedName>
</protein>
<feature type="domain" description="Polysaccharide chain length determinant N-terminal" evidence="19">
    <location>
        <begin position="3"/>
        <end position="88"/>
    </location>
</feature>
<keyword evidence="11" id="KW-0418">Kinase</keyword>
<dbReference type="CDD" id="cd05387">
    <property type="entry name" value="BY-kinase"/>
    <property type="match status" value="1"/>
</dbReference>
<evidence type="ECO:0000256" key="17">
    <source>
        <dbReference type="SAM" id="MobiDB-lite"/>
    </source>
</evidence>
<keyword evidence="15" id="KW-0829">Tyrosine-protein kinase</keyword>